<keyword evidence="4" id="KW-1185">Reference proteome</keyword>
<evidence type="ECO:0000313" key="4">
    <source>
        <dbReference type="Proteomes" id="UP001589818"/>
    </source>
</evidence>
<keyword evidence="1" id="KW-0732">Signal</keyword>
<feature type="domain" description="GxGYxYP putative glycoside hydrolase C-terminal" evidence="2">
    <location>
        <begin position="326"/>
        <end position="437"/>
    </location>
</feature>
<dbReference type="Gene3D" id="2.60.120.200">
    <property type="match status" value="1"/>
</dbReference>
<comment type="caution">
    <text evidence="3">The sequence shown here is derived from an EMBL/GenBank/DDBJ whole genome shotgun (WGS) entry which is preliminary data.</text>
</comment>
<dbReference type="Pfam" id="PF14323">
    <property type="entry name" value="GxGYxYP_C"/>
    <property type="match status" value="1"/>
</dbReference>
<sequence>MKKMIVLLVSIALTFSGYQVSAAVGKTVYYFKAYDLTGYHDPETGLPSTLLGMSDYVALKVVQGVVNRTEETLLIDQNLNYYTDSDTHWKNYYETKGYTFITLDSIEEVYETFKGHFNGVVTFDHTITTDSYHWPELDMAAVIGSLTDRIPILSSQVSHFQTDYGLSPAATLTLTDSFTDYPDAPSTISGRLETYGWTTPLQVYQWGYDHLLKYCNPHEFHHMAEESFDLAVERKMFYAYLLSGDAGQFALLKNIYGYYDARNASFPVWGWVQHEDVDLDAMAAYGGYIKMAGSTNLSFHNKAAASSDVFAHQSNFTVENTTVDDNKYYITFTASENDTPKAVTTFQHGAWLDSNRGNVPINWGFEASMAEEAPALAEYYYSHATPNDYFFSGGATPLGFADYDEMPADAKNEIKVIGAALMNKVDQRFLDLYSGYGAIGPFDSAEYGALGTALGLDAFIAETPSGEHQSWGNTFVSGRSNMYPLRQTDFTDDFSSGSGKWTAASGVWSIEGGQFSQSGTASSPSLAYATNGLHGYVNADVRMSKQASASGLAGLAFRKGSGDNYYWFYLKDGNKAGLMKVVNGVKTILGTEVDYPHEANTSYHLRIVASGASMKGYVNDKLVLDRTDNTFATGRLALAASSSHAHFDEIKAVYTTQAQQIINDIKSRTVDIGKAKPAFLSGYYGYMFTGEHEKNQYGHEPGAGQVMAANPTILKEVQDTLNASYPGQFKFARLDEMVSAQRIYTDRSSSDVTDDLSDFSKMYSHSANLVLDGSNQTAFSGDVSRLARSSNTEEYVVYRTPSITRDITGFAATGWHWPDEASTDFAFYASPDGVAFTPFTPVKTTANGSGIVWNKVVYKGVGLPEGTKFIKMVFKQNSANYWNPQLGSVEISSMPISGTVVDDLNDFSKMHSHSANLVLDGSVQAGFGGDASRLARSANSEEYVIYRTASSMQPMSRFSAEGWFWPDEAITDFAFYVSPDNINYTSITPSRTIVNAAGVVWNKVTYHADSLPSETRYLKIVYKHSTSNYWNPQIGRVEYAFE</sequence>
<evidence type="ECO:0000313" key="3">
    <source>
        <dbReference type="EMBL" id="MFC0392072.1"/>
    </source>
</evidence>
<dbReference type="Proteomes" id="UP001589818">
    <property type="component" value="Unassembled WGS sequence"/>
</dbReference>
<proteinExistence type="predicted"/>
<dbReference type="InterPro" id="IPR025832">
    <property type="entry name" value="GxGYxYP_C"/>
</dbReference>
<organism evidence="3 4">
    <name type="scientific">Paenibacillus mendelii</name>
    <dbReference type="NCBI Taxonomy" id="206163"/>
    <lineage>
        <taxon>Bacteria</taxon>
        <taxon>Bacillati</taxon>
        <taxon>Bacillota</taxon>
        <taxon>Bacilli</taxon>
        <taxon>Bacillales</taxon>
        <taxon>Paenibacillaceae</taxon>
        <taxon>Paenibacillus</taxon>
    </lineage>
</organism>
<dbReference type="Gene3D" id="3.20.20.490">
    <property type="entry name" value="GxGYxYP glycoside hydrolase, C-terminal domain"/>
    <property type="match status" value="1"/>
</dbReference>
<feature type="signal peptide" evidence="1">
    <location>
        <begin position="1"/>
        <end position="22"/>
    </location>
</feature>
<accession>A0ABV6J8G4</accession>
<evidence type="ECO:0000259" key="2">
    <source>
        <dbReference type="Pfam" id="PF14323"/>
    </source>
</evidence>
<name>A0ABV6J8G4_9BACL</name>
<dbReference type="InterPro" id="IPR038410">
    <property type="entry name" value="GxGYxYP_C_sf"/>
</dbReference>
<dbReference type="PANTHER" id="PTHR37321">
    <property type="entry name" value="EXPORTED PROTEIN-RELATED"/>
    <property type="match status" value="1"/>
</dbReference>
<dbReference type="RefSeq" id="WP_204820412.1">
    <property type="nucleotide sequence ID" value="NZ_JANHOF010000007.1"/>
</dbReference>
<protein>
    <submittedName>
        <fullName evidence="3">GxGYxYP domain-containing protein</fullName>
    </submittedName>
</protein>
<dbReference type="EMBL" id="JBHLVF010000013">
    <property type="protein sequence ID" value="MFC0392072.1"/>
    <property type="molecule type" value="Genomic_DNA"/>
</dbReference>
<evidence type="ECO:0000256" key="1">
    <source>
        <dbReference type="SAM" id="SignalP"/>
    </source>
</evidence>
<gene>
    <name evidence="3" type="ORF">ACFFJ8_11935</name>
</gene>
<reference evidence="3 4" key="1">
    <citation type="submission" date="2024-09" db="EMBL/GenBank/DDBJ databases">
        <authorList>
            <person name="Sun Q."/>
            <person name="Mori K."/>
        </authorList>
    </citation>
    <scope>NUCLEOTIDE SEQUENCE [LARGE SCALE GENOMIC DNA]</scope>
    <source>
        <strain evidence="3 4">CCM 4839</strain>
    </source>
</reference>
<dbReference type="PANTHER" id="PTHR37321:SF1">
    <property type="entry name" value="EXPORTED PROTEIN"/>
    <property type="match status" value="1"/>
</dbReference>
<dbReference type="Gene3D" id="2.60.120.260">
    <property type="entry name" value="Galactose-binding domain-like"/>
    <property type="match status" value="1"/>
</dbReference>
<feature type="chain" id="PRO_5046397951" evidence="1">
    <location>
        <begin position="23"/>
        <end position="1042"/>
    </location>
</feature>